<evidence type="ECO:0000256" key="2">
    <source>
        <dbReference type="SAM" id="SignalP"/>
    </source>
</evidence>
<keyword evidence="1" id="KW-1133">Transmembrane helix</keyword>
<sequence>MAANLAIIMVTILFLVIHHQTTPTTAATNVVKTEVFRSPEMVMEPGLVSNKDYFNVEFPRGHIGLKSFNAELVDERGNLLPLHEVYLHHWVLNRYFARENRSGADDLSIVRNSGICGNRLTQYFGVGAETRRTSTYIPHPYAIQVGDPATIPEGYEEGWVLNVHAIDTRGADDKMGCTECRCNLYGFSEAGGGLHCCPDDGRCRLKQGFRGENKTIYLRYTVKYVDWDSSSIVPVDIYILDVTDVWTKADQSKGIRATHYCKVEYGVESCGVGVEKDGCVDTKSVTFSFPVGGEVVYGVGHQHAGGVGTTLYDQGGRTICSSKPIYGEGNEAGNEAGFIVGMSTCYPTPAAPVKILAGETLTLVSNYSSVESHTGVMALFYLLLAHSQPKPLPTLASKFMMVPEFVWPIVLLGVVVIVVVVAWKGIIGNSEGYETIP</sequence>
<reference evidence="3" key="1">
    <citation type="submission" date="2018-01" db="EMBL/GenBank/DDBJ databases">
        <authorList>
            <person name="Mao J.F."/>
        </authorList>
    </citation>
    <scope>NUCLEOTIDE SEQUENCE</scope>
    <source>
        <strain evidence="3">Huo1</strain>
        <tissue evidence="3">Leaf</tissue>
    </source>
</reference>
<gene>
    <name evidence="3" type="ORF">SASPL_125942</name>
</gene>
<dbReference type="PANTHER" id="PTHR33390">
    <property type="entry name" value="STRESS UP-REGULATED NOD 19 PROTEIN"/>
    <property type="match status" value="1"/>
</dbReference>
<keyword evidence="2" id="KW-0732">Signal</keyword>
<name>A0A8X8ZR70_SALSN</name>
<protein>
    <recommendedName>
        <fullName evidence="5">Stress up-regulated Nod 19</fullName>
    </recommendedName>
</protein>
<dbReference type="Proteomes" id="UP000298416">
    <property type="component" value="Unassembled WGS sequence"/>
</dbReference>
<dbReference type="Pfam" id="PF07712">
    <property type="entry name" value="SURNod19"/>
    <property type="match status" value="1"/>
</dbReference>
<evidence type="ECO:0000256" key="1">
    <source>
        <dbReference type="SAM" id="Phobius"/>
    </source>
</evidence>
<dbReference type="AlphaFoldDB" id="A0A8X8ZR70"/>
<evidence type="ECO:0008006" key="5">
    <source>
        <dbReference type="Google" id="ProtNLM"/>
    </source>
</evidence>
<comment type="caution">
    <text evidence="3">The sequence shown here is derived from an EMBL/GenBank/DDBJ whole genome shotgun (WGS) entry which is preliminary data.</text>
</comment>
<evidence type="ECO:0000313" key="4">
    <source>
        <dbReference type="Proteomes" id="UP000298416"/>
    </source>
</evidence>
<reference evidence="3" key="2">
    <citation type="submission" date="2020-08" db="EMBL/GenBank/DDBJ databases">
        <title>Plant Genome Project.</title>
        <authorList>
            <person name="Zhang R.-G."/>
        </authorList>
    </citation>
    <scope>NUCLEOTIDE SEQUENCE</scope>
    <source>
        <strain evidence="3">Huo1</strain>
        <tissue evidence="3">Leaf</tissue>
    </source>
</reference>
<accession>A0A8X8ZR70</accession>
<keyword evidence="1" id="KW-0472">Membrane</keyword>
<keyword evidence="1" id="KW-0812">Transmembrane</keyword>
<feature type="chain" id="PRO_5036487061" description="Stress up-regulated Nod 19" evidence="2">
    <location>
        <begin position="28"/>
        <end position="437"/>
    </location>
</feature>
<feature type="signal peptide" evidence="2">
    <location>
        <begin position="1"/>
        <end position="27"/>
    </location>
</feature>
<dbReference type="OrthoDB" id="1923469at2759"/>
<dbReference type="InterPro" id="IPR011692">
    <property type="entry name" value="Stress_up-reg_Nod19"/>
</dbReference>
<proteinExistence type="predicted"/>
<keyword evidence="4" id="KW-1185">Reference proteome</keyword>
<feature type="transmembrane region" description="Helical" evidence="1">
    <location>
        <begin position="405"/>
        <end position="423"/>
    </location>
</feature>
<organism evidence="3">
    <name type="scientific">Salvia splendens</name>
    <name type="common">Scarlet sage</name>
    <dbReference type="NCBI Taxonomy" id="180675"/>
    <lineage>
        <taxon>Eukaryota</taxon>
        <taxon>Viridiplantae</taxon>
        <taxon>Streptophyta</taxon>
        <taxon>Embryophyta</taxon>
        <taxon>Tracheophyta</taxon>
        <taxon>Spermatophyta</taxon>
        <taxon>Magnoliopsida</taxon>
        <taxon>eudicotyledons</taxon>
        <taxon>Gunneridae</taxon>
        <taxon>Pentapetalae</taxon>
        <taxon>asterids</taxon>
        <taxon>lamiids</taxon>
        <taxon>Lamiales</taxon>
        <taxon>Lamiaceae</taxon>
        <taxon>Nepetoideae</taxon>
        <taxon>Mentheae</taxon>
        <taxon>Salviinae</taxon>
        <taxon>Salvia</taxon>
        <taxon>Salvia subgen. Calosphace</taxon>
        <taxon>core Calosphace</taxon>
    </lineage>
</organism>
<dbReference type="EMBL" id="PNBA02000009">
    <property type="protein sequence ID" value="KAG6413234.1"/>
    <property type="molecule type" value="Genomic_DNA"/>
</dbReference>
<dbReference type="PANTHER" id="PTHR33390:SF1">
    <property type="entry name" value="STRESS UP-REGULATED NOD 19 PROTEIN"/>
    <property type="match status" value="1"/>
</dbReference>
<evidence type="ECO:0000313" key="3">
    <source>
        <dbReference type="EMBL" id="KAG6413234.1"/>
    </source>
</evidence>